<dbReference type="GO" id="GO:1903806">
    <property type="term" value="P:L-isoleucine import across plasma membrane"/>
    <property type="evidence" value="ECO:0007669"/>
    <property type="project" value="TreeGrafter"/>
</dbReference>
<dbReference type="InterPro" id="IPR003593">
    <property type="entry name" value="AAA+_ATPase"/>
</dbReference>
<evidence type="ECO:0000256" key="5">
    <source>
        <dbReference type="ARBA" id="ARBA00022741"/>
    </source>
</evidence>
<evidence type="ECO:0000256" key="6">
    <source>
        <dbReference type="ARBA" id="ARBA00022840"/>
    </source>
</evidence>
<dbReference type="GO" id="GO:0016887">
    <property type="term" value="F:ATP hydrolysis activity"/>
    <property type="evidence" value="ECO:0007669"/>
    <property type="project" value="InterPro"/>
</dbReference>
<feature type="transmembrane region" description="Helical" evidence="9">
    <location>
        <begin position="35"/>
        <end position="56"/>
    </location>
</feature>
<dbReference type="STRING" id="639283.Snov_4083"/>
<feature type="transmembrane region" description="Helical" evidence="9">
    <location>
        <begin position="250"/>
        <end position="276"/>
    </location>
</feature>
<evidence type="ECO:0000256" key="8">
    <source>
        <dbReference type="ARBA" id="ARBA00023136"/>
    </source>
</evidence>
<dbReference type="EMBL" id="CP002026">
    <property type="protein sequence ID" value="ADH91353.1"/>
    <property type="molecule type" value="Genomic_DNA"/>
</dbReference>
<evidence type="ECO:0000259" key="10">
    <source>
        <dbReference type="PROSITE" id="PS50893"/>
    </source>
</evidence>
<dbReference type="CDD" id="cd06581">
    <property type="entry name" value="TM_PBP1_LivM_like"/>
    <property type="match status" value="1"/>
</dbReference>
<evidence type="ECO:0000256" key="3">
    <source>
        <dbReference type="ARBA" id="ARBA00022475"/>
    </source>
</evidence>
<keyword evidence="3" id="KW-1003">Cell membrane</keyword>
<evidence type="ECO:0000256" key="4">
    <source>
        <dbReference type="ARBA" id="ARBA00022692"/>
    </source>
</evidence>
<feature type="transmembrane region" description="Helical" evidence="9">
    <location>
        <begin position="88"/>
        <end position="111"/>
    </location>
</feature>
<dbReference type="Pfam" id="PF00005">
    <property type="entry name" value="ABC_tran"/>
    <property type="match status" value="1"/>
</dbReference>
<dbReference type="eggNOG" id="COG0411">
    <property type="taxonomic scope" value="Bacteria"/>
</dbReference>
<evidence type="ECO:0000256" key="9">
    <source>
        <dbReference type="SAM" id="Phobius"/>
    </source>
</evidence>
<evidence type="ECO:0000313" key="12">
    <source>
        <dbReference type="Proteomes" id="UP000006633"/>
    </source>
</evidence>
<dbReference type="InterPro" id="IPR032823">
    <property type="entry name" value="BCA_ABC_TP_C"/>
</dbReference>
<dbReference type="eggNOG" id="COG4177">
    <property type="taxonomic scope" value="Bacteria"/>
</dbReference>
<proteinExistence type="predicted"/>
<dbReference type="GO" id="GO:0015188">
    <property type="term" value="F:L-isoleucine transmembrane transporter activity"/>
    <property type="evidence" value="ECO:0007669"/>
    <property type="project" value="TreeGrafter"/>
</dbReference>
<feature type="transmembrane region" description="Helical" evidence="9">
    <location>
        <begin position="63"/>
        <end position="82"/>
    </location>
</feature>
<feature type="transmembrane region" description="Helical" evidence="9">
    <location>
        <begin position="288"/>
        <end position="310"/>
    </location>
</feature>
<keyword evidence="4 9" id="KW-0812">Transmembrane</keyword>
<keyword evidence="12" id="KW-1185">Reference proteome</keyword>
<feature type="transmembrane region" description="Helical" evidence="9">
    <location>
        <begin position="12"/>
        <end position="29"/>
    </location>
</feature>
<dbReference type="CDD" id="cd03219">
    <property type="entry name" value="ABC_Mj1267_LivG_branched"/>
    <property type="match status" value="1"/>
</dbReference>
<feature type="domain" description="ABC transporter" evidence="10">
    <location>
        <begin position="343"/>
        <end position="578"/>
    </location>
</feature>
<keyword evidence="2" id="KW-0813">Transport</keyword>
<dbReference type="InterPro" id="IPR003439">
    <property type="entry name" value="ABC_transporter-like_ATP-bd"/>
</dbReference>
<dbReference type="Pfam" id="PF02653">
    <property type="entry name" value="BPD_transp_2"/>
    <property type="match status" value="1"/>
</dbReference>
<dbReference type="Gene3D" id="3.40.50.300">
    <property type="entry name" value="P-loop containing nucleotide triphosphate hydrolases"/>
    <property type="match status" value="1"/>
</dbReference>
<dbReference type="HOGENOM" id="CLU_006313_3_2_5"/>
<evidence type="ECO:0000256" key="2">
    <source>
        <dbReference type="ARBA" id="ARBA00022448"/>
    </source>
</evidence>
<dbReference type="SMART" id="SM00382">
    <property type="entry name" value="AAA"/>
    <property type="match status" value="1"/>
</dbReference>
<dbReference type="FunFam" id="3.40.50.300:FF:000421">
    <property type="entry name" value="Branched-chain amino acid ABC transporter ATP-binding protein"/>
    <property type="match status" value="1"/>
</dbReference>
<sequence length="584" mass="61148">MTRTASSTGRTALYGILALAAVVAVALFAPTQGYYLNIMMQAATYAIAVAGVVIVLGYCGQLALCQAAFLGLGAYCVALGTVDYGLPFFVALALGVVVTSIGGIFLGLATLRLGGHYLAMVTIGFQMIVTMVLTNWISFTRGPDGISGVERPVLGPIDLSGGSSYLALCLAFLVGVTFYAAGLKASRLGRAMQAVRDNEIAASTCGINVFRTKTVAFGISAALGGLGGGLFAGAFSYISPDQFTFNESIVLLTMALLGGVQSPVGALLGTILLVLLPEWLRFLRQAYLAVYGAAVIAIMIFLPRGVWGLVADRFFKAAPIEGGPVTPLPLLSRKGEASKEIVLDISGLAKHFGGLKALDGVDMAVRKGSVHALIGPNGSGKTTMVNVITGLYVATAGRVKLLGRDVTALAPHERAKLGMCRTYQNIRVFRGLTVLENVTIGAERDGNDVAGAQATRERALAALDFVGLRDVAGLPVGDLPYGHQRYVEIARALAGSPEILLLDEPAAGLNLTEKGEMAALLKRLKGHGLTIVIIDHDMKLIEQVADHITVLNFGKRIADGEPRAVLAHPEVIAAYLGEPRNEAA</sequence>
<dbReference type="AlphaFoldDB" id="D7A0N2"/>
<dbReference type="Proteomes" id="UP000006633">
    <property type="component" value="Chromosome"/>
</dbReference>
<feature type="transmembrane region" description="Helical" evidence="9">
    <location>
        <begin position="159"/>
        <end position="182"/>
    </location>
</feature>
<evidence type="ECO:0000256" key="7">
    <source>
        <dbReference type="ARBA" id="ARBA00022989"/>
    </source>
</evidence>
<dbReference type="InterPro" id="IPR027417">
    <property type="entry name" value="P-loop_NTPase"/>
</dbReference>
<dbReference type="GO" id="GO:0005524">
    <property type="term" value="F:ATP binding"/>
    <property type="evidence" value="ECO:0007669"/>
    <property type="project" value="UniProtKB-KW"/>
</dbReference>
<dbReference type="InterPro" id="IPR001851">
    <property type="entry name" value="ABC_transp_permease"/>
</dbReference>
<dbReference type="RefSeq" id="WP_013168854.1">
    <property type="nucleotide sequence ID" value="NC_014217.1"/>
</dbReference>
<keyword evidence="5" id="KW-0547">Nucleotide-binding</keyword>
<feature type="transmembrane region" description="Helical" evidence="9">
    <location>
        <begin position="118"/>
        <end position="139"/>
    </location>
</feature>
<dbReference type="GO" id="GO:1903805">
    <property type="term" value="P:L-valine import across plasma membrane"/>
    <property type="evidence" value="ECO:0007669"/>
    <property type="project" value="TreeGrafter"/>
</dbReference>
<keyword evidence="7 9" id="KW-1133">Transmembrane helix</keyword>
<organism evidence="11 12">
    <name type="scientific">Ancylobacter novellus (strain ATCC 8093 / DSM 506 / JCM 20403 / CCM 1077 / IAM 12100 / NBRC 12443 / NCIMB 10456)</name>
    <name type="common">Starkeya novella</name>
    <dbReference type="NCBI Taxonomy" id="639283"/>
    <lineage>
        <taxon>Bacteria</taxon>
        <taxon>Pseudomonadati</taxon>
        <taxon>Pseudomonadota</taxon>
        <taxon>Alphaproteobacteria</taxon>
        <taxon>Hyphomicrobiales</taxon>
        <taxon>Xanthobacteraceae</taxon>
        <taxon>Ancylobacter</taxon>
    </lineage>
</organism>
<comment type="subcellular location">
    <subcellularLocation>
        <location evidence="1">Cell membrane</location>
        <topology evidence="1">Multi-pass membrane protein</topology>
    </subcellularLocation>
</comment>
<keyword evidence="8 9" id="KW-0472">Membrane</keyword>
<gene>
    <name evidence="11" type="ordered locus">Snov_4083</name>
</gene>
<evidence type="ECO:0000313" key="11">
    <source>
        <dbReference type="EMBL" id="ADH91353.1"/>
    </source>
</evidence>
<name>D7A0N2_ANCN5</name>
<dbReference type="KEGG" id="sno:Snov_4083"/>
<evidence type="ECO:0000256" key="1">
    <source>
        <dbReference type="ARBA" id="ARBA00004651"/>
    </source>
</evidence>
<dbReference type="InterPro" id="IPR051120">
    <property type="entry name" value="ABC_AA/LPS_Transport"/>
</dbReference>
<protein>
    <submittedName>
        <fullName evidence="11">ABC transporter related protein</fullName>
    </submittedName>
</protein>
<dbReference type="GO" id="GO:0005304">
    <property type="term" value="F:L-valine transmembrane transporter activity"/>
    <property type="evidence" value="ECO:0007669"/>
    <property type="project" value="TreeGrafter"/>
</dbReference>
<dbReference type="PANTHER" id="PTHR45772">
    <property type="entry name" value="CONSERVED COMPONENT OF ABC TRANSPORTER FOR NATURAL AMINO ACIDS-RELATED"/>
    <property type="match status" value="1"/>
</dbReference>
<reference evidence="11 12" key="1">
    <citation type="journal article" date="2012" name="Stand. Genomic Sci.">
        <title>Complete genome sequence of the facultatively chemolithoautotrophic and methylotrophic alpha Proteobacterium Starkeya novella type strain (ATCC 8093(T)).</title>
        <authorList>
            <person name="Kappler U."/>
            <person name="Davenport K."/>
            <person name="Beatson S."/>
            <person name="Lucas S."/>
            <person name="Lapidus A."/>
            <person name="Copeland A."/>
            <person name="Berry K.W."/>
            <person name="Glavina Del Rio T."/>
            <person name="Hammon N."/>
            <person name="Dalin E."/>
            <person name="Tice H."/>
            <person name="Pitluck S."/>
            <person name="Richardson P."/>
            <person name="Bruce D."/>
            <person name="Goodwin L.A."/>
            <person name="Han C."/>
            <person name="Tapia R."/>
            <person name="Detter J.C."/>
            <person name="Chang Y.J."/>
            <person name="Jeffries C.D."/>
            <person name="Land M."/>
            <person name="Hauser L."/>
            <person name="Kyrpides N.C."/>
            <person name="Goker M."/>
            <person name="Ivanova N."/>
            <person name="Klenk H.P."/>
            <person name="Woyke T."/>
        </authorList>
    </citation>
    <scope>NUCLEOTIDE SEQUENCE [LARGE SCALE GENOMIC DNA]</scope>
    <source>
        <strain evidence="12">ATCC 8093 / DSM 506 / JCM 20403 / CCM 1077 / IAM 12100 / NBRC 12443 / NCIMB 10456</strain>
    </source>
</reference>
<dbReference type="GO" id="GO:0005886">
    <property type="term" value="C:plasma membrane"/>
    <property type="evidence" value="ECO:0007669"/>
    <property type="project" value="UniProtKB-SubCell"/>
</dbReference>
<dbReference type="PROSITE" id="PS50893">
    <property type="entry name" value="ABC_TRANSPORTER_2"/>
    <property type="match status" value="1"/>
</dbReference>
<dbReference type="PANTHER" id="PTHR45772:SF7">
    <property type="entry name" value="AMINO ACID ABC TRANSPORTER ATP-BINDING PROTEIN"/>
    <property type="match status" value="1"/>
</dbReference>
<dbReference type="GO" id="GO:0015808">
    <property type="term" value="P:L-alanine transport"/>
    <property type="evidence" value="ECO:0007669"/>
    <property type="project" value="TreeGrafter"/>
</dbReference>
<keyword evidence="6" id="KW-0067">ATP-binding</keyword>
<dbReference type="InterPro" id="IPR043428">
    <property type="entry name" value="LivM-like"/>
</dbReference>
<dbReference type="SUPFAM" id="SSF52540">
    <property type="entry name" value="P-loop containing nucleoside triphosphate hydrolases"/>
    <property type="match status" value="1"/>
</dbReference>
<feature type="transmembrane region" description="Helical" evidence="9">
    <location>
        <begin position="215"/>
        <end position="238"/>
    </location>
</feature>
<dbReference type="GO" id="GO:0042941">
    <property type="term" value="P:D-alanine transmembrane transport"/>
    <property type="evidence" value="ECO:0007669"/>
    <property type="project" value="TreeGrafter"/>
</dbReference>
<dbReference type="Pfam" id="PF12399">
    <property type="entry name" value="BCA_ABC_TP_C"/>
    <property type="match status" value="1"/>
</dbReference>
<dbReference type="GO" id="GO:0015192">
    <property type="term" value="F:L-phenylalanine transmembrane transporter activity"/>
    <property type="evidence" value="ECO:0007669"/>
    <property type="project" value="TreeGrafter"/>
</dbReference>
<accession>D7A0N2</accession>